<dbReference type="InterPro" id="IPR040265">
    <property type="entry name" value="CHUP1/IPGA1-like"/>
</dbReference>
<feature type="compositionally biased region" description="Basic and acidic residues" evidence="3">
    <location>
        <begin position="88"/>
        <end position="111"/>
    </location>
</feature>
<feature type="region of interest" description="Disordered" evidence="3">
    <location>
        <begin position="86"/>
        <end position="131"/>
    </location>
</feature>
<accession>A0A0B2P329</accession>
<keyword evidence="1 2" id="KW-0175">Coiled coil</keyword>
<dbReference type="PANTHER" id="PTHR31342">
    <property type="entry name" value="PROTEIN CHUP1, CHLOROPLASTIC"/>
    <property type="match status" value="1"/>
</dbReference>
<dbReference type="PANTHER" id="PTHR31342:SF48">
    <property type="entry name" value="CHUP1-LIKE PROTEIN"/>
    <property type="match status" value="1"/>
</dbReference>
<evidence type="ECO:0000313" key="4">
    <source>
        <dbReference type="EMBL" id="KHN02082.1"/>
    </source>
</evidence>
<dbReference type="GO" id="GO:0072699">
    <property type="term" value="P:protein localization to cortical microtubule cytoskeleton"/>
    <property type="evidence" value="ECO:0007669"/>
    <property type="project" value="TreeGrafter"/>
</dbReference>
<evidence type="ECO:0000256" key="1">
    <source>
        <dbReference type="ARBA" id="ARBA00023054"/>
    </source>
</evidence>
<proteinExistence type="predicted"/>
<feature type="coiled-coil region" evidence="2">
    <location>
        <begin position="16"/>
        <end position="50"/>
    </location>
</feature>
<dbReference type="GO" id="GO:0055028">
    <property type="term" value="C:cortical microtubule"/>
    <property type="evidence" value="ECO:0007669"/>
    <property type="project" value="TreeGrafter"/>
</dbReference>
<protein>
    <submittedName>
        <fullName evidence="4">Protein CHUP1, chloroplastic</fullName>
    </submittedName>
</protein>
<reference evidence="4" key="1">
    <citation type="submission" date="2014-07" db="EMBL/GenBank/DDBJ databases">
        <title>Identification of a novel salt tolerance gene in wild soybean by whole-genome sequencing.</title>
        <authorList>
            <person name="Lam H.-M."/>
            <person name="Qi X."/>
            <person name="Li M.-W."/>
            <person name="Liu X."/>
            <person name="Xie M."/>
            <person name="Ni M."/>
            <person name="Xu X."/>
        </authorList>
    </citation>
    <scope>NUCLEOTIDE SEQUENCE [LARGE SCALE GENOMIC DNA]</scope>
    <source>
        <tissue evidence="4">Root</tissue>
    </source>
</reference>
<dbReference type="EMBL" id="KN670433">
    <property type="protein sequence ID" value="KHN02082.1"/>
    <property type="molecule type" value="Genomic_DNA"/>
</dbReference>
<dbReference type="AlphaFoldDB" id="A0A0B2P329"/>
<sequence>MSLKNEPKIIPLKKNLEVQMARNESLEKENKDLRQEVARLKSQIMSLKAHNIERISMLWKKIQKSMDGNSLDALQQKAAVKVAMLEKSPTKEKVHTNSDLQETHKIKDRSVKVPPPPPRPSSNPLLPSHKRRNETAATVNATTAAPPPPPTPPKSLVGLKAVRRVPEVIELYRSLTRKDANNDNNISTNGTPAVAFTRNMIEEIENRPTFLSACLISCYTYGADKIRCSKTTGVHQFLDKRGRVSHICRYFRIEAFVKWLDGELSSLVDERSVLKHFPHWPEQKTDALREASCNYRDLKNLESEVSSFEGNPKEPLALALKKILALQDRRAYPFSMCRLERSVNSAERTRESASKRYRSFHIPWEWMLDTGLIGQMKLSSLRLAREFMKRVTKELESNEASQEDNLLVQGVRFAFRVHQVGGFDSETIQAFQELKKIGSASTKL</sequence>
<dbReference type="Proteomes" id="UP000053555">
    <property type="component" value="Unassembled WGS sequence"/>
</dbReference>
<gene>
    <name evidence="4" type="ORF">glysoja_028285</name>
</gene>
<evidence type="ECO:0000256" key="3">
    <source>
        <dbReference type="SAM" id="MobiDB-lite"/>
    </source>
</evidence>
<name>A0A0B2P329_GLYSO</name>
<organism evidence="4">
    <name type="scientific">Glycine soja</name>
    <name type="common">Wild soybean</name>
    <dbReference type="NCBI Taxonomy" id="3848"/>
    <lineage>
        <taxon>Eukaryota</taxon>
        <taxon>Viridiplantae</taxon>
        <taxon>Streptophyta</taxon>
        <taxon>Embryophyta</taxon>
        <taxon>Tracheophyta</taxon>
        <taxon>Spermatophyta</taxon>
        <taxon>Magnoliopsida</taxon>
        <taxon>eudicotyledons</taxon>
        <taxon>Gunneridae</taxon>
        <taxon>Pentapetalae</taxon>
        <taxon>rosids</taxon>
        <taxon>fabids</taxon>
        <taxon>Fabales</taxon>
        <taxon>Fabaceae</taxon>
        <taxon>Papilionoideae</taxon>
        <taxon>50 kb inversion clade</taxon>
        <taxon>NPAAA clade</taxon>
        <taxon>indigoferoid/millettioid clade</taxon>
        <taxon>Phaseoleae</taxon>
        <taxon>Glycine</taxon>
        <taxon>Glycine subgen. Soja</taxon>
    </lineage>
</organism>
<evidence type="ECO:0000256" key="2">
    <source>
        <dbReference type="SAM" id="Coils"/>
    </source>
</evidence>